<dbReference type="Proteomes" id="UP000178530">
    <property type="component" value="Unassembled WGS sequence"/>
</dbReference>
<accession>A0A1G2TL15</accession>
<dbReference type="AlphaFoldDB" id="A0A1G2TL15"/>
<proteinExistence type="predicted"/>
<protein>
    <submittedName>
        <fullName evidence="1">Uncharacterized protein</fullName>
    </submittedName>
</protein>
<evidence type="ECO:0000313" key="2">
    <source>
        <dbReference type="Proteomes" id="UP000178530"/>
    </source>
</evidence>
<dbReference type="EMBL" id="MHVU01000031">
    <property type="protein sequence ID" value="OHA98004.1"/>
    <property type="molecule type" value="Genomic_DNA"/>
</dbReference>
<comment type="caution">
    <text evidence="1">The sequence shown here is derived from an EMBL/GenBank/DDBJ whole genome shotgun (WGS) entry which is preliminary data.</text>
</comment>
<evidence type="ECO:0000313" key="1">
    <source>
        <dbReference type="EMBL" id="OHA98004.1"/>
    </source>
</evidence>
<reference evidence="1 2" key="1">
    <citation type="journal article" date="2016" name="Nat. Commun.">
        <title>Thousands of microbial genomes shed light on interconnected biogeochemical processes in an aquifer system.</title>
        <authorList>
            <person name="Anantharaman K."/>
            <person name="Brown C.T."/>
            <person name="Hug L.A."/>
            <person name="Sharon I."/>
            <person name="Castelle C.J."/>
            <person name="Probst A.J."/>
            <person name="Thomas B.C."/>
            <person name="Singh A."/>
            <person name="Wilkins M.J."/>
            <person name="Karaoz U."/>
            <person name="Brodie E.L."/>
            <person name="Williams K.H."/>
            <person name="Hubbard S.S."/>
            <person name="Banfield J.F."/>
        </authorList>
    </citation>
    <scope>NUCLEOTIDE SEQUENCE [LARGE SCALE GENOMIC DNA]</scope>
</reference>
<organism evidence="1 2">
    <name type="scientific">Candidatus Zambryskibacteria bacterium RIFCSPHIGHO2_12_FULL_38_37</name>
    <dbReference type="NCBI Taxonomy" id="1802751"/>
    <lineage>
        <taxon>Bacteria</taxon>
        <taxon>Candidatus Zambryskiibacteriota</taxon>
    </lineage>
</organism>
<name>A0A1G2TL15_9BACT</name>
<sequence>MCFITDILFVPFCYESDQRKGDDYERSQYIRIDHDVFNVVHIYILIKKIERNHVPPERIKPITTEYQWKFPEISGSIITEAKNTCPIEILISDIRQFTQPFF</sequence>
<gene>
    <name evidence="1" type="ORF">A3E32_02025</name>
</gene>